<dbReference type="Gene3D" id="3.40.50.1820">
    <property type="entry name" value="alpha/beta hydrolase"/>
    <property type="match status" value="1"/>
</dbReference>
<evidence type="ECO:0000256" key="2">
    <source>
        <dbReference type="SAM" id="SignalP"/>
    </source>
</evidence>
<dbReference type="PANTHER" id="PTHR43037">
    <property type="entry name" value="UNNAMED PRODUCT-RELATED"/>
    <property type="match status" value="1"/>
</dbReference>
<dbReference type="PROSITE" id="PS51257">
    <property type="entry name" value="PROKAR_LIPOPROTEIN"/>
    <property type="match status" value="1"/>
</dbReference>
<dbReference type="InterPro" id="IPR050955">
    <property type="entry name" value="Plant_Biomass_Hydrol_Est"/>
</dbReference>
<dbReference type="RefSeq" id="WP_074449609.1">
    <property type="nucleotide sequence ID" value="NZ_FMMM01000029.1"/>
</dbReference>
<dbReference type="SUPFAM" id="SSF53474">
    <property type="entry name" value="alpha/beta-Hydrolases"/>
    <property type="match status" value="1"/>
</dbReference>
<dbReference type="PANTHER" id="PTHR43037:SF1">
    <property type="entry name" value="BLL1128 PROTEIN"/>
    <property type="match status" value="1"/>
</dbReference>
<keyword evidence="1 2" id="KW-0732">Signal</keyword>
<dbReference type="AlphaFoldDB" id="A0A1D3UIF5"/>
<evidence type="ECO:0000256" key="1">
    <source>
        <dbReference type="ARBA" id="ARBA00022729"/>
    </source>
</evidence>
<evidence type="ECO:0000313" key="3">
    <source>
        <dbReference type="EMBL" id="SCQ19873.1"/>
    </source>
</evidence>
<evidence type="ECO:0000313" key="4">
    <source>
        <dbReference type="Proteomes" id="UP000182057"/>
    </source>
</evidence>
<dbReference type="InterPro" id="IPR029058">
    <property type="entry name" value="AB_hydrolase_fold"/>
</dbReference>
<dbReference type="Proteomes" id="UP000182057">
    <property type="component" value="Unassembled WGS sequence"/>
</dbReference>
<sequence length="455" mass="52318" precursor="true">MRLIRAGGLLLSIAWCSCSAATAPDEHDTNRISEEAISAFFADRLAGKTATFAGEKTMNLWEVEQQRQWVWETWKAANEAFAEEKLIDLKPLSETSLGRWVLPENLERDAVMPYYWGTKGEGKPKDGFPLYLYLHGSGDKHQEWATGLTLCTRFDDAPSAYFIPQIPNEGEYYRWWQKAKQFAWEKLLRQSLVSGQIDPDRMYIFGISEGGYGSQRLASFYADYLAGAGPMAGGEPLKNAPPENCRNIAFSLLTGADDKGFYRNTLTSYVQEAFRQLHTQDPEHFMHRIELIPGKGHSIDYRPTTSWLKQHVRNPHPKHVTWEDYEMDGRHRPGFYNLYLPERADNAGRKRYEMNITNNTITLQIDDVTYETVETDPHWGIEMKFKKHYTPSRNGRLILYLCNELVDLNREITVTANGEQVFKGTATPDLKHLINSCARFFDPHRLYPVAIEVAW</sequence>
<feature type="chain" id="PRO_5008922452" evidence="2">
    <location>
        <begin position="21"/>
        <end position="455"/>
    </location>
</feature>
<reference evidence="3 4" key="1">
    <citation type="submission" date="2016-09" db="EMBL/GenBank/DDBJ databases">
        <authorList>
            <person name="Capua I."/>
            <person name="De Benedictis P."/>
            <person name="Joannis T."/>
            <person name="Lombin L.H."/>
            <person name="Cattoli G."/>
        </authorList>
    </citation>
    <scope>NUCLEOTIDE SEQUENCE [LARGE SCALE GENOMIC DNA]</scope>
    <source>
        <strain evidence="3 4">UB20</strain>
    </source>
</reference>
<protein>
    <submittedName>
        <fullName evidence="3">Uncharacterized protein</fullName>
    </submittedName>
</protein>
<proteinExistence type="predicted"/>
<dbReference type="EMBL" id="FMMM01000029">
    <property type="protein sequence ID" value="SCQ19873.1"/>
    <property type="molecule type" value="Genomic_DNA"/>
</dbReference>
<organism evidence="3 4">
    <name type="scientific">Tannerella forsythia</name>
    <name type="common">Bacteroides forsythus</name>
    <dbReference type="NCBI Taxonomy" id="28112"/>
    <lineage>
        <taxon>Bacteria</taxon>
        <taxon>Pseudomonadati</taxon>
        <taxon>Bacteroidota</taxon>
        <taxon>Bacteroidia</taxon>
        <taxon>Bacteroidales</taxon>
        <taxon>Tannerellaceae</taxon>
        <taxon>Tannerella</taxon>
    </lineage>
</organism>
<gene>
    <name evidence="3" type="ORF">TFUB20_00846</name>
</gene>
<feature type="signal peptide" evidence="2">
    <location>
        <begin position="1"/>
        <end position="20"/>
    </location>
</feature>
<name>A0A1D3UIF5_TANFO</name>
<accession>A0A1D3UIF5</accession>